<feature type="compositionally biased region" description="Polar residues" evidence="1">
    <location>
        <begin position="100"/>
        <end position="110"/>
    </location>
</feature>
<feature type="compositionally biased region" description="Basic and acidic residues" evidence="1">
    <location>
        <begin position="499"/>
        <end position="517"/>
    </location>
</feature>
<dbReference type="PANTHER" id="PTHR46007:SF8">
    <property type="entry name" value="C2H2-TYPE DOMAIN-CONTAINING PROTEIN"/>
    <property type="match status" value="1"/>
</dbReference>
<feature type="region of interest" description="Disordered" evidence="1">
    <location>
        <begin position="412"/>
        <end position="465"/>
    </location>
</feature>
<feature type="compositionally biased region" description="Low complexity" evidence="1">
    <location>
        <begin position="26"/>
        <end position="42"/>
    </location>
</feature>
<sequence length="626" mass="71032">MYSSPTTNRLRDATASVRTRSPLGTPPLSAAIPPTPSSPFSTQQERTTVTSSPIVCDGSTTPSSSSDQLNNIFNAVRQQIQKWGENAKWKIDLVLLDNSQNNNRQDSPSLRSHHHQQQQQQQQQQPQNLRVTTTVGNQGYMLPVSNSTQYPMDYTAQTAVPNDMYTEELRQQLHDSLERQRYLENIVRTQADQIHYSQSFPPDANKAIETMRSIYMMSENEQKLRYLVDTKVLHKDMEALSRKLRRITSTLHSIETMELPPQDSQLSMETLLEERKILKRKLHLAELRLSARDAELEYLHNLNPQEHPSFYPHYETNSSIRSPKPQQLQQQQHILQSQHQQQQQGQFGSSPKRGPPYLFQQQYSPKMRHDIKPPTMQQQKNQNNDNNINNLEQQQHHISALESLGIVADRMLNDPGFTTPQEQKKQKSSGETTTTISKKKKSKEQDSPNLENINRSKRSIDSANALLSMPTTLMFPSRSDEKKDITMEEGNAQNVGQEKSSKKARIEQTSLREKKDSSNSSNYKQEPDARQSPSIAALLDQPSPTSSPSSSSAAAATTKQQQRHFSPDTTPPLASSQRTTHNVSEETSSTFSAPGYRPPSPASTPKRRRRSTQDTNRTNNNNTTTN</sequence>
<gene>
    <name evidence="2" type="ORF">INT45_010821</name>
</gene>
<proteinExistence type="predicted"/>
<name>A0A8H7RUH6_9FUNG</name>
<dbReference type="PANTHER" id="PTHR46007">
    <property type="entry name" value="MEDIATOR OF RNA POLYMERASE II TRANSCRIPTION SUBUNIT 12"/>
    <property type="match status" value="1"/>
</dbReference>
<dbReference type="GO" id="GO:0003713">
    <property type="term" value="F:transcription coactivator activity"/>
    <property type="evidence" value="ECO:0007669"/>
    <property type="project" value="TreeGrafter"/>
</dbReference>
<dbReference type="GO" id="GO:0045944">
    <property type="term" value="P:positive regulation of transcription by RNA polymerase II"/>
    <property type="evidence" value="ECO:0007669"/>
    <property type="project" value="TreeGrafter"/>
</dbReference>
<feature type="compositionally biased region" description="Low complexity" evidence="1">
    <location>
        <begin position="542"/>
        <end position="558"/>
    </location>
</feature>
<feature type="compositionally biased region" description="Low complexity" evidence="1">
    <location>
        <begin position="117"/>
        <end position="127"/>
    </location>
</feature>
<feature type="region of interest" description="Disordered" evidence="1">
    <location>
        <begin position="305"/>
        <end position="359"/>
    </location>
</feature>
<protein>
    <submittedName>
        <fullName evidence="2">Uncharacterized protein</fullName>
    </submittedName>
</protein>
<evidence type="ECO:0000256" key="1">
    <source>
        <dbReference type="SAM" id="MobiDB-lite"/>
    </source>
</evidence>
<comment type="caution">
    <text evidence="2">The sequence shown here is derived from an EMBL/GenBank/DDBJ whole genome shotgun (WGS) entry which is preliminary data.</text>
</comment>
<organism evidence="2 3">
    <name type="scientific">Circinella minor</name>
    <dbReference type="NCBI Taxonomy" id="1195481"/>
    <lineage>
        <taxon>Eukaryota</taxon>
        <taxon>Fungi</taxon>
        <taxon>Fungi incertae sedis</taxon>
        <taxon>Mucoromycota</taxon>
        <taxon>Mucoromycotina</taxon>
        <taxon>Mucoromycetes</taxon>
        <taxon>Mucorales</taxon>
        <taxon>Lichtheimiaceae</taxon>
        <taxon>Circinella</taxon>
    </lineage>
</organism>
<accession>A0A8H7RUH6</accession>
<feature type="region of interest" description="Disordered" evidence="1">
    <location>
        <begin position="1"/>
        <end position="68"/>
    </location>
</feature>
<evidence type="ECO:0000313" key="2">
    <source>
        <dbReference type="EMBL" id="KAG2218024.1"/>
    </source>
</evidence>
<dbReference type="Proteomes" id="UP000646827">
    <property type="component" value="Unassembled WGS sequence"/>
</dbReference>
<feature type="compositionally biased region" description="Low complexity" evidence="1">
    <location>
        <begin position="613"/>
        <end position="626"/>
    </location>
</feature>
<keyword evidence="3" id="KW-1185">Reference proteome</keyword>
<feature type="compositionally biased region" description="Low complexity" evidence="1">
    <location>
        <begin position="326"/>
        <end position="346"/>
    </location>
</feature>
<reference evidence="2 3" key="1">
    <citation type="submission" date="2020-12" db="EMBL/GenBank/DDBJ databases">
        <title>Metabolic potential, ecology and presence of endohyphal bacteria is reflected in genomic diversity of Mucoromycotina.</title>
        <authorList>
            <person name="Muszewska A."/>
            <person name="Okrasinska A."/>
            <person name="Steczkiewicz K."/>
            <person name="Drgas O."/>
            <person name="Orlowska M."/>
            <person name="Perlinska-Lenart U."/>
            <person name="Aleksandrzak-Piekarczyk T."/>
            <person name="Szatraj K."/>
            <person name="Zielenkiewicz U."/>
            <person name="Pilsyk S."/>
            <person name="Malc E."/>
            <person name="Mieczkowski P."/>
            <person name="Kruszewska J.S."/>
            <person name="Biernat P."/>
            <person name="Pawlowska J."/>
        </authorList>
    </citation>
    <scope>NUCLEOTIDE SEQUENCE [LARGE SCALE GENOMIC DNA]</scope>
    <source>
        <strain evidence="2 3">CBS 142.35</strain>
    </source>
</reference>
<feature type="region of interest" description="Disordered" evidence="1">
    <location>
        <begin position="368"/>
        <end position="387"/>
    </location>
</feature>
<feature type="compositionally biased region" description="Polar residues" evidence="1">
    <location>
        <begin position="43"/>
        <end position="68"/>
    </location>
</feature>
<dbReference type="GO" id="GO:0016592">
    <property type="term" value="C:mediator complex"/>
    <property type="evidence" value="ECO:0007669"/>
    <property type="project" value="TreeGrafter"/>
</dbReference>
<feature type="compositionally biased region" description="Polar residues" evidence="1">
    <location>
        <begin position="315"/>
        <end position="325"/>
    </location>
</feature>
<feature type="compositionally biased region" description="Polar residues" evidence="1">
    <location>
        <begin position="559"/>
        <end position="592"/>
    </location>
</feature>
<dbReference type="AlphaFoldDB" id="A0A8H7RUH6"/>
<evidence type="ECO:0000313" key="3">
    <source>
        <dbReference type="Proteomes" id="UP000646827"/>
    </source>
</evidence>
<dbReference type="InterPro" id="IPR051647">
    <property type="entry name" value="Mediator_comp_sub12"/>
</dbReference>
<dbReference type="EMBL" id="JAEPRB010000257">
    <property type="protein sequence ID" value="KAG2218024.1"/>
    <property type="molecule type" value="Genomic_DNA"/>
</dbReference>
<feature type="region of interest" description="Disordered" evidence="1">
    <location>
        <begin position="100"/>
        <end position="128"/>
    </location>
</feature>
<dbReference type="OrthoDB" id="2143914at2759"/>
<feature type="region of interest" description="Disordered" evidence="1">
    <location>
        <begin position="490"/>
        <end position="626"/>
    </location>
</feature>
<feature type="compositionally biased region" description="Low complexity" evidence="1">
    <location>
        <begin position="377"/>
        <end position="387"/>
    </location>
</feature>